<dbReference type="EMBL" id="MFGC01000002">
    <property type="protein sequence ID" value="OGF29001.1"/>
    <property type="molecule type" value="Genomic_DNA"/>
</dbReference>
<evidence type="ECO:0000256" key="1">
    <source>
        <dbReference type="SAM" id="Phobius"/>
    </source>
</evidence>
<accession>A0A1F5SS31</accession>
<keyword evidence="1" id="KW-0472">Membrane</keyword>
<name>A0A1F5SS31_9BACT</name>
<gene>
    <name evidence="2" type="ORF">A2242_03410</name>
</gene>
<feature type="transmembrane region" description="Helical" evidence="1">
    <location>
        <begin position="125"/>
        <end position="150"/>
    </location>
</feature>
<sequence length="160" mass="18085">MYAPVTVTLTVVTVINENGEYPRILPHSSFVYGPPLHWNEPKEKFWAPVKLVCCEGLPFNWEDILAGIPFGNCPDNTILTVQFCPAPGFQTLKLKDKFWNVVPDGGVKSPAIAVIAKNKKNTATIFFIVLLLFVFIDFKSIFFVMFGYLLKLDSSRKINR</sequence>
<comment type="caution">
    <text evidence="2">The sequence shown here is derived from an EMBL/GenBank/DDBJ whole genome shotgun (WGS) entry which is preliminary data.</text>
</comment>
<evidence type="ECO:0000313" key="3">
    <source>
        <dbReference type="Proteomes" id="UP000178925"/>
    </source>
</evidence>
<keyword evidence="1" id="KW-0812">Transmembrane</keyword>
<keyword evidence="1" id="KW-1133">Transmembrane helix</keyword>
<dbReference type="Proteomes" id="UP000178925">
    <property type="component" value="Unassembled WGS sequence"/>
</dbReference>
<organism evidence="2 3">
    <name type="scientific">Candidatus Falkowbacteria bacterium RIFOXYA2_FULL_47_9</name>
    <dbReference type="NCBI Taxonomy" id="1797995"/>
    <lineage>
        <taxon>Bacteria</taxon>
        <taxon>Candidatus Falkowiibacteriota</taxon>
    </lineage>
</organism>
<proteinExistence type="predicted"/>
<protein>
    <submittedName>
        <fullName evidence="2">Uncharacterized protein</fullName>
    </submittedName>
</protein>
<dbReference type="AlphaFoldDB" id="A0A1F5SS31"/>
<evidence type="ECO:0000313" key="2">
    <source>
        <dbReference type="EMBL" id="OGF29001.1"/>
    </source>
</evidence>
<reference evidence="2 3" key="1">
    <citation type="journal article" date="2016" name="Nat. Commun.">
        <title>Thousands of microbial genomes shed light on interconnected biogeochemical processes in an aquifer system.</title>
        <authorList>
            <person name="Anantharaman K."/>
            <person name="Brown C.T."/>
            <person name="Hug L.A."/>
            <person name="Sharon I."/>
            <person name="Castelle C.J."/>
            <person name="Probst A.J."/>
            <person name="Thomas B.C."/>
            <person name="Singh A."/>
            <person name="Wilkins M.J."/>
            <person name="Karaoz U."/>
            <person name="Brodie E.L."/>
            <person name="Williams K.H."/>
            <person name="Hubbard S.S."/>
            <person name="Banfield J.F."/>
        </authorList>
    </citation>
    <scope>NUCLEOTIDE SEQUENCE [LARGE SCALE GENOMIC DNA]</scope>
</reference>